<sequence>MCAPVDPAVLATIRTLGLELLGLAQQLGAGTMPLVQAEDVLHATALALEDVEAWARTPERLPSPEALHLQVQEEAQSYAMIRAKEARRWYV</sequence>
<evidence type="ECO:0000313" key="2">
    <source>
        <dbReference type="Proteomes" id="UP000007575"/>
    </source>
</evidence>
<dbReference type="PATRIC" id="fig|745776.4.peg.3443"/>
<dbReference type="Proteomes" id="UP000007575">
    <property type="component" value="Plasmid P2"/>
</dbReference>
<dbReference type="AlphaFoldDB" id="H8H1A0"/>
<keyword evidence="2" id="KW-1185">Reference proteome</keyword>
<proteinExistence type="predicted"/>
<name>H8H1A0_DEIGI</name>
<gene>
    <name evidence="1" type="ordered locus">DGo_PB0028</name>
</gene>
<dbReference type="RefSeq" id="WP_014686394.1">
    <property type="nucleotide sequence ID" value="NC_017791.1"/>
</dbReference>
<dbReference type="HOGENOM" id="CLU_2422048_0_0_0"/>
<organism evidence="1 2">
    <name type="scientific">Deinococcus gobiensis (strain DSM 21396 / JCM 16679 / CGMCC 1.7299 / I-0)</name>
    <dbReference type="NCBI Taxonomy" id="745776"/>
    <lineage>
        <taxon>Bacteria</taxon>
        <taxon>Thermotogati</taxon>
        <taxon>Deinococcota</taxon>
        <taxon>Deinococci</taxon>
        <taxon>Deinococcales</taxon>
        <taxon>Deinococcaceae</taxon>
        <taxon>Deinococcus</taxon>
    </lineage>
</organism>
<geneLocation type="plasmid" evidence="1 2">
    <name>P2</name>
</geneLocation>
<keyword evidence="1" id="KW-0614">Plasmid</keyword>
<evidence type="ECO:0000313" key="1">
    <source>
        <dbReference type="EMBL" id="AFD27297.1"/>
    </source>
</evidence>
<dbReference type="KEGG" id="dgo:DGo_PB0028"/>
<dbReference type="EMBL" id="CP002193">
    <property type="protein sequence ID" value="AFD27297.1"/>
    <property type="molecule type" value="Genomic_DNA"/>
</dbReference>
<reference evidence="1 2" key="1">
    <citation type="journal article" date="2012" name="PLoS ONE">
        <title>Genome sequence and transcriptome analysis of the radioresistant bacterium Deinococcus gobiensis: insights into the extreme environmental adaptations.</title>
        <authorList>
            <person name="Yuan M."/>
            <person name="Chen M."/>
            <person name="Zhang W."/>
            <person name="Lu W."/>
            <person name="Wang J."/>
            <person name="Yang M."/>
            <person name="Zhao P."/>
            <person name="Tang R."/>
            <person name="Li X."/>
            <person name="Hao Y."/>
            <person name="Zhou Z."/>
            <person name="Zhan Y."/>
            <person name="Yu H."/>
            <person name="Teng C."/>
            <person name="Yan Y."/>
            <person name="Ping S."/>
            <person name="Wang Y."/>
            <person name="Lin M."/>
        </authorList>
    </citation>
    <scope>NUCLEOTIDE SEQUENCE [LARGE SCALE GENOMIC DNA]</scope>
    <source>
        <strain evidence="2">DSM 21396 / JCM 16679 / CGMCC 1.7299 / I-0</strain>
        <plasmid evidence="1">P2</plasmid>
    </source>
</reference>
<protein>
    <submittedName>
        <fullName evidence="1">Uncharacterized protein</fullName>
    </submittedName>
</protein>
<accession>H8H1A0</accession>